<keyword evidence="9" id="KW-1185">Reference proteome</keyword>
<evidence type="ECO:0000256" key="4">
    <source>
        <dbReference type="ARBA" id="ARBA00022989"/>
    </source>
</evidence>
<feature type="transmembrane region" description="Helical" evidence="6">
    <location>
        <begin position="49"/>
        <end position="66"/>
    </location>
</feature>
<feature type="transmembrane region" description="Helical" evidence="6">
    <location>
        <begin position="116"/>
        <end position="135"/>
    </location>
</feature>
<name>A0A853CBZ0_9ACTN</name>
<gene>
    <name evidence="8" type="ORF">GGQ55_000929</name>
</gene>
<evidence type="ECO:0000256" key="3">
    <source>
        <dbReference type="ARBA" id="ARBA00022692"/>
    </source>
</evidence>
<comment type="similarity">
    <text evidence="2">Belongs to the GtrA family.</text>
</comment>
<dbReference type="InterPro" id="IPR007267">
    <property type="entry name" value="GtrA_DPMS_TM"/>
</dbReference>
<accession>A0A853CBZ0</accession>
<feature type="domain" description="GtrA/DPMS transmembrane" evidence="7">
    <location>
        <begin position="23"/>
        <end position="142"/>
    </location>
</feature>
<keyword evidence="5 6" id="KW-0472">Membrane</keyword>
<evidence type="ECO:0000259" key="7">
    <source>
        <dbReference type="Pfam" id="PF04138"/>
    </source>
</evidence>
<feature type="transmembrane region" description="Helical" evidence="6">
    <location>
        <begin position="87"/>
        <end position="110"/>
    </location>
</feature>
<dbReference type="InterPro" id="IPR051401">
    <property type="entry name" value="GtrA_CellWall_Glycosyl"/>
</dbReference>
<reference evidence="8 9" key="1">
    <citation type="submission" date="2020-07" db="EMBL/GenBank/DDBJ databases">
        <title>Sequencing the genomes of 1000 actinobacteria strains.</title>
        <authorList>
            <person name="Klenk H.-P."/>
        </authorList>
    </citation>
    <scope>NUCLEOTIDE SEQUENCE [LARGE SCALE GENOMIC DNA]</scope>
    <source>
        <strain evidence="8 9">DSM 104001</strain>
    </source>
</reference>
<evidence type="ECO:0000256" key="2">
    <source>
        <dbReference type="ARBA" id="ARBA00009399"/>
    </source>
</evidence>
<comment type="caution">
    <text evidence="8">The sequence shown here is derived from an EMBL/GenBank/DDBJ whole genome shotgun (WGS) entry which is preliminary data.</text>
</comment>
<evidence type="ECO:0000256" key="6">
    <source>
        <dbReference type="SAM" id="Phobius"/>
    </source>
</evidence>
<dbReference type="PANTHER" id="PTHR38459">
    <property type="entry name" value="PROPHAGE BACTOPRENOL-LINKED GLUCOSE TRANSLOCASE HOMOLOG"/>
    <property type="match status" value="1"/>
</dbReference>
<protein>
    <submittedName>
        <fullName evidence="8">Putative flippase GtrA</fullName>
    </submittedName>
</protein>
<keyword evidence="4 6" id="KW-1133">Transmembrane helix</keyword>
<proteinExistence type="inferred from homology"/>
<feature type="transmembrane region" description="Helical" evidence="6">
    <location>
        <begin position="20"/>
        <end position="43"/>
    </location>
</feature>
<sequence length="164" mass="18174">MDQPAATRLARTWRMLLKEISAFGVVGAVCFVLDVGLFQVLYVHAGVDAVLAKLISTLVSTTAAYFGHRHWSFSHRARTGLRREYTLFVAINGITLLLGLFIVWLVRYPLGQESALVLQLANVGSIALGTVLRFLSYRRWVFLDPAHPSVAPKRDPRVSLDPAA</sequence>
<keyword evidence="3 6" id="KW-0812">Transmembrane</keyword>
<dbReference type="GO" id="GO:0000271">
    <property type="term" value="P:polysaccharide biosynthetic process"/>
    <property type="evidence" value="ECO:0007669"/>
    <property type="project" value="InterPro"/>
</dbReference>
<dbReference type="GO" id="GO:0005886">
    <property type="term" value="C:plasma membrane"/>
    <property type="evidence" value="ECO:0007669"/>
    <property type="project" value="TreeGrafter"/>
</dbReference>
<dbReference type="RefSeq" id="WP_179715343.1">
    <property type="nucleotide sequence ID" value="NZ_JACBZT010000001.1"/>
</dbReference>
<dbReference type="AlphaFoldDB" id="A0A853CBZ0"/>
<dbReference type="Proteomes" id="UP000541969">
    <property type="component" value="Unassembled WGS sequence"/>
</dbReference>
<organism evidence="8 9">
    <name type="scientific">Petropleomorpha daqingensis</name>
    <dbReference type="NCBI Taxonomy" id="2026353"/>
    <lineage>
        <taxon>Bacteria</taxon>
        <taxon>Bacillati</taxon>
        <taxon>Actinomycetota</taxon>
        <taxon>Actinomycetes</taxon>
        <taxon>Geodermatophilales</taxon>
        <taxon>Geodermatophilaceae</taxon>
        <taxon>Petropleomorpha</taxon>
    </lineage>
</organism>
<evidence type="ECO:0000313" key="9">
    <source>
        <dbReference type="Proteomes" id="UP000541969"/>
    </source>
</evidence>
<comment type="subcellular location">
    <subcellularLocation>
        <location evidence="1">Membrane</location>
        <topology evidence="1">Multi-pass membrane protein</topology>
    </subcellularLocation>
</comment>
<evidence type="ECO:0000256" key="1">
    <source>
        <dbReference type="ARBA" id="ARBA00004141"/>
    </source>
</evidence>
<dbReference type="PANTHER" id="PTHR38459:SF1">
    <property type="entry name" value="PROPHAGE BACTOPRENOL-LINKED GLUCOSE TRANSLOCASE HOMOLOG"/>
    <property type="match status" value="1"/>
</dbReference>
<dbReference type="Pfam" id="PF04138">
    <property type="entry name" value="GtrA_DPMS_TM"/>
    <property type="match status" value="1"/>
</dbReference>
<dbReference type="EMBL" id="JACBZT010000001">
    <property type="protein sequence ID" value="NYJ04651.1"/>
    <property type="molecule type" value="Genomic_DNA"/>
</dbReference>
<evidence type="ECO:0000256" key="5">
    <source>
        <dbReference type="ARBA" id="ARBA00023136"/>
    </source>
</evidence>
<evidence type="ECO:0000313" key="8">
    <source>
        <dbReference type="EMBL" id="NYJ04651.1"/>
    </source>
</evidence>